<gene>
    <name evidence="1" type="ORF">N7450_010701</name>
</gene>
<accession>A0AAD6D9J3</accession>
<evidence type="ECO:0000313" key="1">
    <source>
        <dbReference type="EMBL" id="KAJ5568215.1"/>
    </source>
</evidence>
<protein>
    <submittedName>
        <fullName evidence="1">Uncharacterized protein</fullName>
    </submittedName>
</protein>
<keyword evidence="2" id="KW-1185">Reference proteome</keyword>
<reference evidence="1 2" key="1">
    <citation type="journal article" date="2023" name="IMA Fungus">
        <title>Comparative genomic study of the Penicillium genus elucidates a diverse pangenome and 15 lateral gene transfer events.</title>
        <authorList>
            <person name="Petersen C."/>
            <person name="Sorensen T."/>
            <person name="Nielsen M.R."/>
            <person name="Sondergaard T.E."/>
            <person name="Sorensen J.L."/>
            <person name="Fitzpatrick D.A."/>
            <person name="Frisvad J.C."/>
            <person name="Nielsen K.L."/>
        </authorList>
    </citation>
    <scope>NUCLEOTIDE SEQUENCE [LARGE SCALE GENOMIC DNA]</scope>
    <source>
        <strain evidence="1 2">IBT 29057</strain>
    </source>
</reference>
<name>A0AAD6D9J3_9EURO</name>
<dbReference type="EMBL" id="JAQJAC010000010">
    <property type="protein sequence ID" value="KAJ5568215.1"/>
    <property type="molecule type" value="Genomic_DNA"/>
</dbReference>
<comment type="caution">
    <text evidence="1">The sequence shown here is derived from an EMBL/GenBank/DDBJ whole genome shotgun (WGS) entry which is preliminary data.</text>
</comment>
<proteinExistence type="predicted"/>
<evidence type="ECO:0000313" key="2">
    <source>
        <dbReference type="Proteomes" id="UP001216150"/>
    </source>
</evidence>
<dbReference type="Proteomes" id="UP001216150">
    <property type="component" value="Unassembled WGS sequence"/>
</dbReference>
<sequence>MSPTPTGRFLALGETHSYAPTSTLLNHQSSRPSPPPLLRRPLFTCLGIVLFLTLLQSEINRVPLKGLVCLGPPLTLYCCSASLEPEKRRQSPRPSTDNAHRPSYHLVFGHSTICDCEEYCLVCLKVYRLLLFRLVLGSCDNRFPSILLTTPKSKKNPYKFYSFAYQQTGGGLIHLPIFSTF</sequence>
<dbReference type="AlphaFoldDB" id="A0AAD6D9J3"/>
<organism evidence="1 2">
    <name type="scientific">Penicillium hetheringtonii</name>
    <dbReference type="NCBI Taxonomy" id="911720"/>
    <lineage>
        <taxon>Eukaryota</taxon>
        <taxon>Fungi</taxon>
        <taxon>Dikarya</taxon>
        <taxon>Ascomycota</taxon>
        <taxon>Pezizomycotina</taxon>
        <taxon>Eurotiomycetes</taxon>
        <taxon>Eurotiomycetidae</taxon>
        <taxon>Eurotiales</taxon>
        <taxon>Aspergillaceae</taxon>
        <taxon>Penicillium</taxon>
    </lineage>
</organism>